<dbReference type="InterPro" id="IPR003170">
    <property type="entry name" value="MurB"/>
</dbReference>
<dbReference type="SUPFAM" id="SSF56194">
    <property type="entry name" value="Uridine diphospho-N-Acetylenolpyruvylglucosamine reductase, MurB, C-terminal domain"/>
    <property type="match status" value="1"/>
</dbReference>
<comment type="pathway">
    <text evidence="4 17">Cell wall biogenesis; peptidoglycan biosynthesis.</text>
</comment>
<evidence type="ECO:0000256" key="15">
    <source>
        <dbReference type="ARBA" id="ARBA00023316"/>
    </source>
</evidence>
<evidence type="ECO:0000256" key="4">
    <source>
        <dbReference type="ARBA" id="ARBA00004752"/>
    </source>
</evidence>
<dbReference type="GO" id="GO:0005829">
    <property type="term" value="C:cytosol"/>
    <property type="evidence" value="ECO:0007669"/>
    <property type="project" value="TreeGrafter"/>
</dbReference>
<evidence type="ECO:0000256" key="12">
    <source>
        <dbReference type="ARBA" id="ARBA00022984"/>
    </source>
</evidence>
<protein>
    <recommendedName>
        <fullName evidence="17">UDP-N-acetylenolpyruvoylglucosamine reductase</fullName>
        <ecNumber evidence="17">1.3.1.98</ecNumber>
    </recommendedName>
    <alternativeName>
        <fullName evidence="17">UDP-N-acetylmuramate dehydrogenase</fullName>
    </alternativeName>
</protein>
<evidence type="ECO:0000313" key="19">
    <source>
        <dbReference type="EMBL" id="GAB78085.1"/>
    </source>
</evidence>
<name>K6VRX5_9MICO</name>
<feature type="active site" evidence="17">
    <location>
        <position position="347"/>
    </location>
</feature>
<dbReference type="InterPro" id="IPR016166">
    <property type="entry name" value="FAD-bd_PCMH"/>
</dbReference>
<dbReference type="Gene3D" id="3.30.465.10">
    <property type="match status" value="1"/>
</dbReference>
<dbReference type="Proteomes" id="UP000008495">
    <property type="component" value="Unassembled WGS sequence"/>
</dbReference>
<dbReference type="GO" id="GO:0008762">
    <property type="term" value="F:UDP-N-acetylmuramate dehydrogenase activity"/>
    <property type="evidence" value="ECO:0007669"/>
    <property type="project" value="UniProtKB-UniRule"/>
</dbReference>
<evidence type="ECO:0000313" key="20">
    <source>
        <dbReference type="Proteomes" id="UP000008495"/>
    </source>
</evidence>
<keyword evidence="20" id="KW-1185">Reference proteome</keyword>
<dbReference type="InterPro" id="IPR016169">
    <property type="entry name" value="FAD-bd_PCMH_sub2"/>
</dbReference>
<comment type="similarity">
    <text evidence="5 17">Belongs to the MurB family.</text>
</comment>
<evidence type="ECO:0000256" key="8">
    <source>
        <dbReference type="ARBA" id="ARBA00022630"/>
    </source>
</evidence>
<dbReference type="GO" id="GO:0009252">
    <property type="term" value="P:peptidoglycan biosynthetic process"/>
    <property type="evidence" value="ECO:0007669"/>
    <property type="project" value="UniProtKB-UniRule"/>
</dbReference>
<dbReference type="Pfam" id="PF01565">
    <property type="entry name" value="FAD_binding_4"/>
    <property type="match status" value="1"/>
</dbReference>
<keyword evidence="15 17" id="KW-0961">Cell wall biogenesis/degradation</keyword>
<evidence type="ECO:0000256" key="16">
    <source>
        <dbReference type="ARBA" id="ARBA00048914"/>
    </source>
</evidence>
<keyword evidence="13 17" id="KW-0560">Oxidoreductase</keyword>
<dbReference type="STRING" id="100225.SAMN05421595_0604"/>
<proteinExistence type="inferred from homology"/>
<dbReference type="Gene3D" id="3.90.78.10">
    <property type="entry name" value="UDP-N-acetylenolpyruvoylglucosamine reductase, C-terminal domain"/>
    <property type="match status" value="1"/>
</dbReference>
<dbReference type="Pfam" id="PF02873">
    <property type="entry name" value="MurB_C"/>
    <property type="match status" value="1"/>
</dbReference>
<dbReference type="InterPro" id="IPR011601">
    <property type="entry name" value="MurB_C"/>
</dbReference>
<comment type="subcellular location">
    <subcellularLocation>
        <location evidence="3 17">Cytoplasm</location>
    </subcellularLocation>
</comment>
<comment type="cofactor">
    <cofactor evidence="1 17">
        <name>FAD</name>
        <dbReference type="ChEBI" id="CHEBI:57692"/>
    </cofactor>
</comment>
<dbReference type="InterPro" id="IPR016167">
    <property type="entry name" value="FAD-bd_PCMH_sub1"/>
</dbReference>
<evidence type="ECO:0000256" key="10">
    <source>
        <dbReference type="ARBA" id="ARBA00022857"/>
    </source>
</evidence>
<organism evidence="19 20">
    <name type="scientific">Austwickia chelonae NBRC 105200</name>
    <dbReference type="NCBI Taxonomy" id="1184607"/>
    <lineage>
        <taxon>Bacteria</taxon>
        <taxon>Bacillati</taxon>
        <taxon>Actinomycetota</taxon>
        <taxon>Actinomycetes</taxon>
        <taxon>Micrococcales</taxon>
        <taxon>Dermatophilaceae</taxon>
        <taxon>Austwickia</taxon>
    </lineage>
</organism>
<gene>
    <name evidence="17 19" type="primary">murB</name>
    <name evidence="19" type="ORF">AUCHE_08_03290</name>
</gene>
<keyword evidence="12 17" id="KW-0573">Peptidoglycan synthesis</keyword>
<evidence type="ECO:0000256" key="13">
    <source>
        <dbReference type="ARBA" id="ARBA00023002"/>
    </source>
</evidence>
<comment type="function">
    <text evidence="2 17">Cell wall formation.</text>
</comment>
<keyword evidence="14 17" id="KW-0131">Cell cycle</keyword>
<evidence type="ECO:0000256" key="7">
    <source>
        <dbReference type="ARBA" id="ARBA00022618"/>
    </source>
</evidence>
<keyword evidence="6 17" id="KW-0963">Cytoplasm</keyword>
<dbReference type="EMBL" id="BAGZ01000008">
    <property type="protein sequence ID" value="GAB78085.1"/>
    <property type="molecule type" value="Genomic_DNA"/>
</dbReference>
<dbReference type="InterPro" id="IPR006094">
    <property type="entry name" value="Oxid_FAD_bind_N"/>
</dbReference>
<accession>K6VRX5</accession>
<dbReference type="SUPFAM" id="SSF56176">
    <property type="entry name" value="FAD-binding/transporter-associated domain-like"/>
    <property type="match status" value="1"/>
</dbReference>
<evidence type="ECO:0000256" key="2">
    <source>
        <dbReference type="ARBA" id="ARBA00003921"/>
    </source>
</evidence>
<feature type="active site" evidence="17">
    <location>
        <position position="165"/>
    </location>
</feature>
<comment type="caution">
    <text evidence="19">The sequence shown here is derived from an EMBL/GenBank/DDBJ whole genome shotgun (WGS) entry which is preliminary data.</text>
</comment>
<evidence type="ECO:0000256" key="5">
    <source>
        <dbReference type="ARBA" id="ARBA00010485"/>
    </source>
</evidence>
<keyword evidence="9 17" id="KW-0274">FAD</keyword>
<dbReference type="InterPro" id="IPR036318">
    <property type="entry name" value="FAD-bd_PCMH-like_sf"/>
</dbReference>
<evidence type="ECO:0000256" key="1">
    <source>
        <dbReference type="ARBA" id="ARBA00001974"/>
    </source>
</evidence>
<dbReference type="RefSeq" id="WP_006502839.1">
    <property type="nucleotide sequence ID" value="NZ_BAGZ01000008.1"/>
</dbReference>
<reference evidence="19 20" key="1">
    <citation type="submission" date="2012-08" db="EMBL/GenBank/DDBJ databases">
        <title>Whole genome shotgun sequence of Austwickia chelonae NBRC 105200.</title>
        <authorList>
            <person name="Yoshida I."/>
            <person name="Hosoyama A."/>
            <person name="Tsuchikane K."/>
            <person name="Katsumata H."/>
            <person name="Ando Y."/>
            <person name="Ohji S."/>
            <person name="Hamada M."/>
            <person name="Tamura T."/>
            <person name="Yamazoe A."/>
            <person name="Yamazaki S."/>
            <person name="Fujita N."/>
        </authorList>
    </citation>
    <scope>NUCLEOTIDE SEQUENCE [LARGE SCALE GENOMIC DNA]</scope>
    <source>
        <strain evidence="19 20">NBRC 105200</strain>
    </source>
</reference>
<dbReference type="Gene3D" id="3.30.43.10">
    <property type="entry name" value="Uridine Diphospho-n-acetylenolpyruvylglucosamine Reductase, domain 2"/>
    <property type="match status" value="1"/>
</dbReference>
<evidence type="ECO:0000256" key="17">
    <source>
        <dbReference type="HAMAP-Rule" id="MF_00037"/>
    </source>
</evidence>
<comment type="catalytic activity">
    <reaction evidence="16 17">
        <text>UDP-N-acetyl-alpha-D-muramate + NADP(+) = UDP-N-acetyl-3-O-(1-carboxyvinyl)-alpha-D-glucosamine + NADPH + H(+)</text>
        <dbReference type="Rhea" id="RHEA:12248"/>
        <dbReference type="ChEBI" id="CHEBI:15378"/>
        <dbReference type="ChEBI" id="CHEBI:57783"/>
        <dbReference type="ChEBI" id="CHEBI:58349"/>
        <dbReference type="ChEBI" id="CHEBI:68483"/>
        <dbReference type="ChEBI" id="CHEBI:70757"/>
        <dbReference type="EC" id="1.3.1.98"/>
    </reaction>
</comment>
<dbReference type="InterPro" id="IPR036635">
    <property type="entry name" value="MurB_C_sf"/>
</dbReference>
<dbReference type="AlphaFoldDB" id="K6VRX5"/>
<dbReference type="HAMAP" id="MF_00037">
    <property type="entry name" value="MurB"/>
    <property type="match status" value="1"/>
</dbReference>
<dbReference type="GO" id="GO:0071555">
    <property type="term" value="P:cell wall organization"/>
    <property type="evidence" value="ECO:0007669"/>
    <property type="project" value="UniProtKB-KW"/>
</dbReference>
<dbReference type="eggNOG" id="COG0812">
    <property type="taxonomic scope" value="Bacteria"/>
</dbReference>
<evidence type="ECO:0000256" key="9">
    <source>
        <dbReference type="ARBA" id="ARBA00022827"/>
    </source>
</evidence>
<evidence type="ECO:0000256" key="6">
    <source>
        <dbReference type="ARBA" id="ARBA00022490"/>
    </source>
</evidence>
<dbReference type="GO" id="GO:0071949">
    <property type="term" value="F:FAD binding"/>
    <property type="evidence" value="ECO:0007669"/>
    <property type="project" value="InterPro"/>
</dbReference>
<evidence type="ECO:0000256" key="14">
    <source>
        <dbReference type="ARBA" id="ARBA00023306"/>
    </source>
</evidence>
<dbReference type="GO" id="GO:0008360">
    <property type="term" value="P:regulation of cell shape"/>
    <property type="evidence" value="ECO:0007669"/>
    <property type="project" value="UniProtKB-KW"/>
</dbReference>
<dbReference type="PROSITE" id="PS51387">
    <property type="entry name" value="FAD_PCMH"/>
    <property type="match status" value="1"/>
</dbReference>
<dbReference type="GO" id="GO:0051301">
    <property type="term" value="P:cell division"/>
    <property type="evidence" value="ECO:0007669"/>
    <property type="project" value="UniProtKB-KW"/>
</dbReference>
<dbReference type="OrthoDB" id="9804753at2"/>
<dbReference type="EC" id="1.3.1.98" evidence="17"/>
<feature type="domain" description="FAD-binding PCMH-type" evidence="18">
    <location>
        <begin position="17"/>
        <end position="187"/>
    </location>
</feature>
<dbReference type="NCBIfam" id="NF010478">
    <property type="entry name" value="PRK13903.1"/>
    <property type="match status" value="1"/>
</dbReference>
<keyword evidence="10 17" id="KW-0521">NADP</keyword>
<feature type="active site" description="Proton donor" evidence="17">
    <location>
        <position position="242"/>
    </location>
</feature>
<keyword evidence="11 17" id="KW-0133">Cell shape</keyword>
<evidence type="ECO:0000256" key="3">
    <source>
        <dbReference type="ARBA" id="ARBA00004496"/>
    </source>
</evidence>
<dbReference type="PANTHER" id="PTHR21071">
    <property type="entry name" value="UDP-N-ACETYLENOLPYRUVOYLGLUCOSAMINE REDUCTASE"/>
    <property type="match status" value="1"/>
</dbReference>
<dbReference type="UniPathway" id="UPA00219"/>
<evidence type="ECO:0000259" key="18">
    <source>
        <dbReference type="PROSITE" id="PS51387"/>
    </source>
</evidence>
<dbReference type="NCBIfam" id="TIGR00179">
    <property type="entry name" value="murB"/>
    <property type="match status" value="1"/>
</dbReference>
<dbReference type="PANTHER" id="PTHR21071:SF4">
    <property type="entry name" value="UDP-N-ACETYLENOLPYRUVOYLGLUCOSAMINE REDUCTASE"/>
    <property type="match status" value="1"/>
</dbReference>
<evidence type="ECO:0000256" key="11">
    <source>
        <dbReference type="ARBA" id="ARBA00022960"/>
    </source>
</evidence>
<sequence>MDEQANVELAHHTTMRVGGPARRFVSARTTEELVAALQEADCGSERVLLLSGGSNLLIGDDGFDGTVVQILSKGISVEESSADTVLVRVSAGEHWGAFVDLAVVEGWSGVECLAGIPGAVGATPVQNVGAYGQDVSQTIVQVRVWDRETGKVEDLSAQECAFSYRHSRFKHSDRYAVLDVLFKLSRSRLSGPLGYADLAKGLGAERGARLPLAEVRDAVLVQRRMRGMLLDPADHDTWSCGSFFTNPVLSQVEFDGLCEKVTAIEVGATPPPSFPAGEGQIKTSAAWLIDRAGFGKGHGLPGPASLSTKHVLAVTNRGHARADDVLALARQVRDGVREAFGVTLVNEPVMVGVEL</sequence>
<keyword evidence="8 17" id="KW-0285">Flavoprotein</keyword>
<keyword evidence="7 17" id="KW-0132">Cell division</keyword>